<dbReference type="EMBL" id="JANAVB010030903">
    <property type="protein sequence ID" value="KAJ6812688.1"/>
    <property type="molecule type" value="Genomic_DNA"/>
</dbReference>
<comment type="caution">
    <text evidence="15">The sequence shown here is derived from an EMBL/GenBank/DDBJ whole genome shotgun (WGS) entry which is preliminary data.</text>
</comment>
<keyword evidence="7" id="KW-0560">Oxidoreductase</keyword>
<dbReference type="PANTHER" id="PTHR24296">
    <property type="entry name" value="CYTOCHROME P450"/>
    <property type="match status" value="1"/>
</dbReference>
<dbReference type="EC" id="1.14.19.50" evidence="11"/>
<dbReference type="InterPro" id="IPR002401">
    <property type="entry name" value="Cyt_P450_E_grp-I"/>
</dbReference>
<comment type="cofactor">
    <cofactor evidence="14">
        <name>heme</name>
        <dbReference type="ChEBI" id="CHEBI:30413"/>
    </cofactor>
</comment>
<keyword evidence="8 14" id="KW-0408">Iron</keyword>
<comment type="catalytic activity">
    <reaction evidence="12">
        <text>4'-O-methylnorbelladine + reduced [NADPH--hemoprotein reductase] + O2 = (10bS,4aR)-noroxomaritidine + oxidized [NADPH--hemoprotein reductase] + 2 H2O + H(+)</text>
        <dbReference type="Rhea" id="RHEA:51264"/>
        <dbReference type="Rhea" id="RHEA-COMP:11964"/>
        <dbReference type="Rhea" id="RHEA-COMP:11965"/>
        <dbReference type="ChEBI" id="CHEBI:15377"/>
        <dbReference type="ChEBI" id="CHEBI:15378"/>
        <dbReference type="ChEBI" id="CHEBI:15379"/>
        <dbReference type="ChEBI" id="CHEBI:57618"/>
        <dbReference type="ChEBI" id="CHEBI:58210"/>
        <dbReference type="ChEBI" id="CHEBI:133993"/>
        <dbReference type="ChEBI" id="CHEBI:133996"/>
        <dbReference type="EC" id="1.14.19.50"/>
    </reaction>
</comment>
<dbReference type="AlphaFoldDB" id="A0AAX6F8U7"/>
<feature type="binding site" description="axial binding residue" evidence="14">
    <location>
        <position position="453"/>
    </location>
    <ligand>
        <name>heme</name>
        <dbReference type="ChEBI" id="CHEBI:30413"/>
    </ligand>
    <ligandPart>
        <name>Fe</name>
        <dbReference type="ChEBI" id="CHEBI:18248"/>
    </ligandPart>
</feature>
<dbReference type="Proteomes" id="UP001140949">
    <property type="component" value="Unassembled WGS sequence"/>
</dbReference>
<evidence type="ECO:0000313" key="15">
    <source>
        <dbReference type="EMBL" id="KAJ6812688.1"/>
    </source>
</evidence>
<evidence type="ECO:0000256" key="2">
    <source>
        <dbReference type="ARBA" id="ARBA00010617"/>
    </source>
</evidence>
<evidence type="ECO:0000256" key="12">
    <source>
        <dbReference type="ARBA" id="ARBA00048529"/>
    </source>
</evidence>
<dbReference type="GO" id="GO:0016020">
    <property type="term" value="C:membrane"/>
    <property type="evidence" value="ECO:0007669"/>
    <property type="project" value="UniProtKB-SubCell"/>
</dbReference>
<evidence type="ECO:0000256" key="11">
    <source>
        <dbReference type="ARBA" id="ARBA00039071"/>
    </source>
</evidence>
<keyword evidence="4" id="KW-0812">Transmembrane</keyword>
<keyword evidence="3 14" id="KW-0349">Heme</keyword>
<evidence type="ECO:0000256" key="7">
    <source>
        <dbReference type="ARBA" id="ARBA00023002"/>
    </source>
</evidence>
<dbReference type="FunFam" id="1.10.630.10:FF:000044">
    <property type="entry name" value="Cytochrome P450"/>
    <property type="match status" value="1"/>
</dbReference>
<evidence type="ECO:0000256" key="5">
    <source>
        <dbReference type="ARBA" id="ARBA00022723"/>
    </source>
</evidence>
<dbReference type="InterPro" id="IPR001128">
    <property type="entry name" value="Cyt_P450"/>
</dbReference>
<organism evidence="15 16">
    <name type="scientific">Iris pallida</name>
    <name type="common">Sweet iris</name>
    <dbReference type="NCBI Taxonomy" id="29817"/>
    <lineage>
        <taxon>Eukaryota</taxon>
        <taxon>Viridiplantae</taxon>
        <taxon>Streptophyta</taxon>
        <taxon>Embryophyta</taxon>
        <taxon>Tracheophyta</taxon>
        <taxon>Spermatophyta</taxon>
        <taxon>Magnoliopsida</taxon>
        <taxon>Liliopsida</taxon>
        <taxon>Asparagales</taxon>
        <taxon>Iridaceae</taxon>
        <taxon>Iridoideae</taxon>
        <taxon>Irideae</taxon>
        <taxon>Iris</taxon>
    </lineage>
</organism>
<evidence type="ECO:0000256" key="9">
    <source>
        <dbReference type="ARBA" id="ARBA00023033"/>
    </source>
</evidence>
<comment type="catalytic activity">
    <reaction evidence="13">
        <text>4'-O-methylnorbelladine + reduced [NADPH--hemoprotein reductase] + O2 = (10bR,4aS)-noroxomaritidine + oxidized [NADPH--hemoprotein reductase] + 2 H2O + H(+)</text>
        <dbReference type="Rhea" id="RHEA:51260"/>
        <dbReference type="Rhea" id="RHEA-COMP:11964"/>
        <dbReference type="Rhea" id="RHEA-COMP:11965"/>
        <dbReference type="ChEBI" id="CHEBI:15377"/>
        <dbReference type="ChEBI" id="CHEBI:15378"/>
        <dbReference type="ChEBI" id="CHEBI:15379"/>
        <dbReference type="ChEBI" id="CHEBI:57618"/>
        <dbReference type="ChEBI" id="CHEBI:58210"/>
        <dbReference type="ChEBI" id="CHEBI:133993"/>
        <dbReference type="ChEBI" id="CHEBI:133995"/>
        <dbReference type="EC" id="1.14.19.50"/>
    </reaction>
</comment>
<gene>
    <name evidence="15" type="ORF">M6B38_147475</name>
</gene>
<dbReference type="InterPro" id="IPR036396">
    <property type="entry name" value="Cyt_P450_sf"/>
</dbReference>
<reference evidence="15" key="1">
    <citation type="journal article" date="2023" name="GigaByte">
        <title>Genome assembly of the bearded iris, Iris pallida Lam.</title>
        <authorList>
            <person name="Bruccoleri R.E."/>
            <person name="Oakeley E.J."/>
            <person name="Faust A.M.E."/>
            <person name="Altorfer M."/>
            <person name="Dessus-Babus S."/>
            <person name="Burckhardt D."/>
            <person name="Oertli M."/>
            <person name="Naumann U."/>
            <person name="Petersen F."/>
            <person name="Wong J."/>
        </authorList>
    </citation>
    <scope>NUCLEOTIDE SEQUENCE</scope>
    <source>
        <strain evidence="15">GSM-AAB239-AS_SAM_17_03QT</strain>
    </source>
</reference>
<dbReference type="PRINTS" id="PR00463">
    <property type="entry name" value="EP450I"/>
</dbReference>
<evidence type="ECO:0000256" key="8">
    <source>
        <dbReference type="ARBA" id="ARBA00023004"/>
    </source>
</evidence>
<keyword evidence="9" id="KW-0503">Monooxygenase</keyword>
<comment type="similarity">
    <text evidence="2">Belongs to the cytochrome P450 family.</text>
</comment>
<keyword evidence="16" id="KW-1185">Reference proteome</keyword>
<comment type="subcellular location">
    <subcellularLocation>
        <location evidence="1">Membrane</location>
        <topology evidence="1">Single-pass membrane protein</topology>
    </subcellularLocation>
</comment>
<evidence type="ECO:0000256" key="4">
    <source>
        <dbReference type="ARBA" id="ARBA00022692"/>
    </source>
</evidence>
<dbReference type="GO" id="GO:0004497">
    <property type="term" value="F:monooxygenase activity"/>
    <property type="evidence" value="ECO:0007669"/>
    <property type="project" value="UniProtKB-KW"/>
</dbReference>
<dbReference type="CDD" id="cd11064">
    <property type="entry name" value="CYP86A"/>
    <property type="match status" value="1"/>
</dbReference>
<proteinExistence type="inferred from homology"/>
<evidence type="ECO:0000256" key="1">
    <source>
        <dbReference type="ARBA" id="ARBA00004167"/>
    </source>
</evidence>
<sequence length="507" mass="57175">MDLLSPLSLLSFLFIFLLLFLFISHFIIPAPPYYGPKTHPIIGSLIPFYKNRHRLLDWYTSLLASSPTQTFVIGRLGARRTVVTANPDNVEHILKTNFPNYPKGKPFTDILGDLLGRGIFNSDGDLWLAQRKLASHEFTARSLRDLLVSALDSEADGRLVPVLTSACSERRAVDLQDMFRRFAFDVICNISLGTDPGFLDVSLPELPFVNAFDAASMVSARRGAEPVSAVWMVKRALGIGSERQLEEAVGSIHEYINDIIKRRKEEINVKAAGEKEVGRNDLLSRLIAGGNSDEAIRDMVISFVMAGRDTSSAALTWFFWSVSCHPDVEAELLTEIMQVTRSKERRVDYESLREMKYLEACLCETMRLFPPVVWDSKHADNDDVLPDGTRVRKGDRVTYFPYGMGRMESIWGKDWMEFRPGRWISVEEGGEGKELLRVSPYKYPVFQAGPRVCLGKDMAFVQMKYVAAAVLSRFEIRRADQQSTPVLLPLLTAHMAGGLKVVLEERR</sequence>
<reference evidence="15" key="2">
    <citation type="submission" date="2023-04" db="EMBL/GenBank/DDBJ databases">
        <authorList>
            <person name="Bruccoleri R.E."/>
            <person name="Oakeley E.J."/>
            <person name="Faust A.-M."/>
            <person name="Dessus-Babus S."/>
            <person name="Altorfer M."/>
            <person name="Burckhardt D."/>
            <person name="Oertli M."/>
            <person name="Naumann U."/>
            <person name="Petersen F."/>
            <person name="Wong J."/>
        </authorList>
    </citation>
    <scope>NUCLEOTIDE SEQUENCE</scope>
    <source>
        <strain evidence="15">GSM-AAB239-AS_SAM_17_03QT</strain>
        <tissue evidence="15">Leaf</tissue>
    </source>
</reference>
<dbReference type="GO" id="GO:0016705">
    <property type="term" value="F:oxidoreductase activity, acting on paired donors, with incorporation or reduction of molecular oxygen"/>
    <property type="evidence" value="ECO:0007669"/>
    <property type="project" value="InterPro"/>
</dbReference>
<evidence type="ECO:0000313" key="16">
    <source>
        <dbReference type="Proteomes" id="UP001140949"/>
    </source>
</evidence>
<dbReference type="GO" id="GO:0020037">
    <property type="term" value="F:heme binding"/>
    <property type="evidence" value="ECO:0007669"/>
    <property type="project" value="InterPro"/>
</dbReference>
<evidence type="ECO:0000256" key="14">
    <source>
        <dbReference type="PIRSR" id="PIRSR602401-1"/>
    </source>
</evidence>
<dbReference type="Gene3D" id="1.10.630.10">
    <property type="entry name" value="Cytochrome P450"/>
    <property type="match status" value="1"/>
</dbReference>
<evidence type="ECO:0000256" key="13">
    <source>
        <dbReference type="ARBA" id="ARBA00049170"/>
    </source>
</evidence>
<keyword evidence="6" id="KW-1133">Transmembrane helix</keyword>
<protein>
    <recommendedName>
        <fullName evidence="11">noroxomaritidine synthase</fullName>
        <ecNumber evidence="11">1.14.19.50</ecNumber>
    </recommendedName>
</protein>
<evidence type="ECO:0000256" key="6">
    <source>
        <dbReference type="ARBA" id="ARBA00022989"/>
    </source>
</evidence>
<keyword evidence="10" id="KW-0472">Membrane</keyword>
<keyword evidence="5 14" id="KW-0479">Metal-binding</keyword>
<dbReference type="SUPFAM" id="SSF48264">
    <property type="entry name" value="Cytochrome P450"/>
    <property type="match status" value="1"/>
</dbReference>
<accession>A0AAX6F8U7</accession>
<evidence type="ECO:0000256" key="3">
    <source>
        <dbReference type="ARBA" id="ARBA00022617"/>
    </source>
</evidence>
<name>A0AAX6F8U7_IRIPA</name>
<dbReference type="PRINTS" id="PR00385">
    <property type="entry name" value="P450"/>
</dbReference>
<evidence type="ECO:0000256" key="10">
    <source>
        <dbReference type="ARBA" id="ARBA00023136"/>
    </source>
</evidence>
<dbReference type="GO" id="GO:0005506">
    <property type="term" value="F:iron ion binding"/>
    <property type="evidence" value="ECO:0007669"/>
    <property type="project" value="InterPro"/>
</dbReference>
<dbReference type="Pfam" id="PF00067">
    <property type="entry name" value="p450"/>
    <property type="match status" value="1"/>
</dbReference>